<evidence type="ECO:0000256" key="2">
    <source>
        <dbReference type="ARBA" id="ARBA00023242"/>
    </source>
</evidence>
<name>M2XPE2_GALSU</name>
<dbReference type="InterPro" id="IPR003958">
    <property type="entry name" value="CBFA_NFYB_domain"/>
</dbReference>
<dbReference type="Gene3D" id="1.10.20.10">
    <property type="entry name" value="Histone, subunit A"/>
    <property type="match status" value="1"/>
</dbReference>
<dbReference type="Gramene" id="EME32067">
    <property type="protein sequence ID" value="EME32067"/>
    <property type="gene ID" value="Gasu_08110"/>
</dbReference>
<feature type="domain" description="Transcription factor CBF/NF-Y/archaeal histone" evidence="4">
    <location>
        <begin position="10"/>
        <end position="72"/>
    </location>
</feature>
<dbReference type="GO" id="GO:0005634">
    <property type="term" value="C:nucleus"/>
    <property type="evidence" value="ECO:0007669"/>
    <property type="project" value="UniProtKB-SubCell"/>
</dbReference>
<evidence type="ECO:0000256" key="1">
    <source>
        <dbReference type="ARBA" id="ARBA00004123"/>
    </source>
</evidence>
<dbReference type="Pfam" id="PF00808">
    <property type="entry name" value="CBFD_NFYB_HMF"/>
    <property type="match status" value="1"/>
</dbReference>
<dbReference type="AlphaFoldDB" id="M2XPE2"/>
<evidence type="ECO:0000256" key="3">
    <source>
        <dbReference type="SAM" id="MobiDB-lite"/>
    </source>
</evidence>
<dbReference type="GeneID" id="17090668"/>
<reference evidence="6" key="1">
    <citation type="journal article" date="2013" name="Science">
        <title>Gene transfer from bacteria and archaea facilitated evolution of an extremophilic eukaryote.</title>
        <authorList>
            <person name="Schonknecht G."/>
            <person name="Chen W.H."/>
            <person name="Ternes C.M."/>
            <person name="Barbier G.G."/>
            <person name="Shrestha R.P."/>
            <person name="Stanke M."/>
            <person name="Brautigam A."/>
            <person name="Baker B.J."/>
            <person name="Banfield J.F."/>
            <person name="Garavito R.M."/>
            <person name="Carr K."/>
            <person name="Wilkerson C."/>
            <person name="Rensing S.A."/>
            <person name="Gagneul D."/>
            <person name="Dickenson N.E."/>
            <person name="Oesterhelt C."/>
            <person name="Lercher M.J."/>
            <person name="Weber A.P."/>
        </authorList>
    </citation>
    <scope>NUCLEOTIDE SEQUENCE [LARGE SCALE GENOMIC DNA]</scope>
    <source>
        <strain evidence="6">074W</strain>
    </source>
</reference>
<dbReference type="SUPFAM" id="SSF47113">
    <property type="entry name" value="Histone-fold"/>
    <property type="match status" value="1"/>
</dbReference>
<gene>
    <name evidence="5" type="ORF">Gasu_08110</name>
</gene>
<dbReference type="PANTHER" id="PTHR10252:SF5">
    <property type="entry name" value="DR1-ASSOCIATED COREPRESSOR"/>
    <property type="match status" value="1"/>
</dbReference>
<dbReference type="Proteomes" id="UP000030680">
    <property type="component" value="Unassembled WGS sequence"/>
</dbReference>
<comment type="subcellular location">
    <subcellularLocation>
        <location evidence="1">Nucleus</location>
    </subcellularLocation>
</comment>
<dbReference type="InterPro" id="IPR050568">
    <property type="entry name" value="Transcr_DNA_Rep_Reg"/>
</dbReference>
<dbReference type="eggNOG" id="KOG1659">
    <property type="taxonomic scope" value="Eukaryota"/>
</dbReference>
<dbReference type="CDD" id="cd22906">
    <property type="entry name" value="HFD_DRAP1"/>
    <property type="match status" value="1"/>
</dbReference>
<dbReference type="GO" id="GO:0016251">
    <property type="term" value="F:RNA polymerase II general transcription initiation factor activity"/>
    <property type="evidence" value="ECO:0007669"/>
    <property type="project" value="TreeGrafter"/>
</dbReference>
<evidence type="ECO:0000313" key="5">
    <source>
        <dbReference type="EMBL" id="EME32067.1"/>
    </source>
</evidence>
<dbReference type="EMBL" id="KB454488">
    <property type="protein sequence ID" value="EME32067.1"/>
    <property type="molecule type" value="Genomic_DNA"/>
</dbReference>
<feature type="region of interest" description="Disordered" evidence="3">
    <location>
        <begin position="175"/>
        <end position="197"/>
    </location>
</feature>
<keyword evidence="2" id="KW-0539">Nucleus</keyword>
<dbReference type="GO" id="GO:0001046">
    <property type="term" value="F:core promoter sequence-specific DNA binding"/>
    <property type="evidence" value="ECO:0007669"/>
    <property type="project" value="TreeGrafter"/>
</dbReference>
<accession>M2XPE2</accession>
<feature type="region of interest" description="Disordered" evidence="3">
    <location>
        <begin position="117"/>
        <end position="138"/>
    </location>
</feature>
<dbReference type="InterPro" id="IPR009072">
    <property type="entry name" value="Histone-fold"/>
</dbReference>
<evidence type="ECO:0000259" key="4">
    <source>
        <dbReference type="Pfam" id="PF00808"/>
    </source>
</evidence>
<sequence>MRGKSKSVVFPASRIKRIMRINEEVGKIAVPTPVLVSKALQLMLQDFLTSCCDTARKHKSTVITPYLMKLCMRNYDRFAFLLKLLESKQKLESLPVEIGSELFHVVNERNTIDLTKERRELRKRRSTSDLSSKNEKKERSMALNNINFDDSKHFQCSRISPSCFSLKTEAEENNYDCDEDESKPNLLNTSSSVNDSPLVDDHHQLTDNHDMKNKHHEAKESLTEYKTKRERTIVSKIEEKERESIYCVAVVEDTSIAATCSPSSLPENDLYLLDKVESPSRVFISIEELVHSV</sequence>
<proteinExistence type="predicted"/>
<dbReference type="OrthoDB" id="653904at2759"/>
<dbReference type="GO" id="GO:0046982">
    <property type="term" value="F:protein heterodimerization activity"/>
    <property type="evidence" value="ECO:0007669"/>
    <property type="project" value="InterPro"/>
</dbReference>
<evidence type="ECO:0000313" key="6">
    <source>
        <dbReference type="Proteomes" id="UP000030680"/>
    </source>
</evidence>
<dbReference type="PANTHER" id="PTHR10252">
    <property type="entry name" value="HISTONE-LIKE TRANSCRIPTION FACTOR CCAAT-RELATED"/>
    <property type="match status" value="1"/>
</dbReference>
<keyword evidence="6" id="KW-1185">Reference proteome</keyword>
<feature type="compositionally biased region" description="Polar residues" evidence="3">
    <location>
        <begin position="185"/>
        <end position="195"/>
    </location>
</feature>
<protein>
    <submittedName>
        <fullName evidence="5">CCAAT box binding factor family isoform 2</fullName>
    </submittedName>
</protein>
<dbReference type="STRING" id="130081.M2XPE2"/>
<organism evidence="5 6">
    <name type="scientific">Galdieria sulphuraria</name>
    <name type="common">Red alga</name>
    <dbReference type="NCBI Taxonomy" id="130081"/>
    <lineage>
        <taxon>Eukaryota</taxon>
        <taxon>Rhodophyta</taxon>
        <taxon>Bangiophyceae</taxon>
        <taxon>Galdieriales</taxon>
        <taxon>Galdieriaceae</taxon>
        <taxon>Galdieria</taxon>
    </lineage>
</organism>
<dbReference type="RefSeq" id="XP_005708587.1">
    <property type="nucleotide sequence ID" value="XM_005708530.1"/>
</dbReference>